<gene>
    <name evidence="1" type="ORF">XBO1_1300027</name>
</gene>
<sequence length="73" mass="7652">MLQVVALAGAMILTGCVSVPDAIKGTTKTPVENLLSVKDTPEKYIGHEGRFGGKALSVLSQTRAVPVETILTE</sequence>
<dbReference type="Pfam" id="PF03843">
    <property type="entry name" value="Slp"/>
    <property type="match status" value="1"/>
</dbReference>
<dbReference type="Proteomes" id="UP000028483">
    <property type="component" value="Unassembled WGS sequence"/>
</dbReference>
<comment type="caution">
    <text evidence="1">The sequence shown here is derived from an EMBL/GenBank/DDBJ whole genome shotgun (WGS) entry which is preliminary data.</text>
</comment>
<organism evidence="1">
    <name type="scientific">Xenorhabdus bovienii str. oregonense</name>
    <dbReference type="NCBI Taxonomy" id="1398202"/>
    <lineage>
        <taxon>Bacteria</taxon>
        <taxon>Pseudomonadati</taxon>
        <taxon>Pseudomonadota</taxon>
        <taxon>Gammaproteobacteria</taxon>
        <taxon>Enterobacterales</taxon>
        <taxon>Morganellaceae</taxon>
        <taxon>Xenorhabdus</taxon>
    </lineage>
</organism>
<evidence type="ECO:0000313" key="1">
    <source>
        <dbReference type="EMBL" id="CDH04453.1"/>
    </source>
</evidence>
<dbReference type="RefSeq" id="WP_230578219.1">
    <property type="nucleotide sequence ID" value="NZ_CAWLUU010000115.1"/>
</dbReference>
<dbReference type="EMBL" id="CBSX010000036">
    <property type="protein sequence ID" value="CDH04453.1"/>
    <property type="molecule type" value="Genomic_DNA"/>
</dbReference>
<protein>
    <submittedName>
        <fullName evidence="1">Putative membrane protein</fullName>
    </submittedName>
</protein>
<name>A0A077P153_XENBV</name>
<dbReference type="GO" id="GO:0019867">
    <property type="term" value="C:outer membrane"/>
    <property type="evidence" value="ECO:0007669"/>
    <property type="project" value="InterPro"/>
</dbReference>
<accession>A0A077P153</accession>
<proteinExistence type="predicted"/>
<dbReference type="InterPro" id="IPR004658">
    <property type="entry name" value="OMP_Slp"/>
</dbReference>
<dbReference type="HOGENOM" id="CLU_2703984_0_0_6"/>
<dbReference type="AlphaFoldDB" id="A0A077P153"/>
<reference evidence="1" key="1">
    <citation type="submission" date="2013-07" db="EMBL/GenBank/DDBJ databases">
        <title>Sub-species coevolution in mutualistic symbiosis.</title>
        <authorList>
            <person name="Murfin K."/>
            <person name="Klassen J."/>
            <person name="Lee M."/>
            <person name="Forst S."/>
            <person name="Stock P."/>
            <person name="Goodrich-Blair H."/>
        </authorList>
    </citation>
    <scope>NUCLEOTIDE SEQUENCE [LARGE SCALE GENOMIC DNA]</scope>
    <source>
        <strain evidence="1">Oregonense</strain>
    </source>
</reference>